<evidence type="ECO:0000256" key="1">
    <source>
        <dbReference type="ARBA" id="ARBA00022664"/>
    </source>
</evidence>
<dbReference type="InterPro" id="IPR035979">
    <property type="entry name" value="RBD_domain_sf"/>
</dbReference>
<evidence type="ECO:0000256" key="3">
    <source>
        <dbReference type="ARBA" id="ARBA00023187"/>
    </source>
</evidence>
<accession>A0AAN9MTK2</accession>
<evidence type="ECO:0000256" key="4">
    <source>
        <dbReference type="PROSITE-ProRule" id="PRU00176"/>
    </source>
</evidence>
<dbReference type="Gene3D" id="3.30.70.330">
    <property type="match status" value="2"/>
</dbReference>
<dbReference type="GO" id="GO:0006397">
    <property type="term" value="P:mRNA processing"/>
    <property type="evidence" value="ECO:0007669"/>
    <property type="project" value="UniProtKB-KW"/>
</dbReference>
<evidence type="ECO:0000313" key="7">
    <source>
        <dbReference type="Proteomes" id="UP001367508"/>
    </source>
</evidence>
<dbReference type="InterPro" id="IPR012677">
    <property type="entry name" value="Nucleotide-bd_a/b_plait_sf"/>
</dbReference>
<dbReference type="Pfam" id="PF00076">
    <property type="entry name" value="RRM_1"/>
    <property type="match status" value="1"/>
</dbReference>
<evidence type="ECO:0000259" key="5">
    <source>
        <dbReference type="PROSITE" id="PS50102"/>
    </source>
</evidence>
<sequence>MVSNPSWYDGLYTLGLRSSSSCQKAVGRLWGCITSGGQPNPYLNLVAVGLTPEAAETQIREHLENFGPLRGFDLVKGRETGNSKGYGFCAYQGLAVTDIVCAALNAIKMGDKTLTVRRANQGKLMLQLALVATKKVCLTYAASANELKDDEDLWMVGVPIQFLIAGYTVLGSFHYVPCRETGLSTISFKRKPVLDWALVLPNLNHMGNALIRPPQNALLPHRVAPKCFTISSYGPP</sequence>
<proteinExistence type="predicted"/>
<dbReference type="GO" id="GO:0003723">
    <property type="term" value="F:RNA binding"/>
    <property type="evidence" value="ECO:0007669"/>
    <property type="project" value="UniProtKB-UniRule"/>
</dbReference>
<protein>
    <recommendedName>
        <fullName evidence="5">RRM domain-containing protein</fullName>
    </recommendedName>
</protein>
<dbReference type="AlphaFoldDB" id="A0AAN9MTK2"/>
<keyword evidence="3" id="KW-0508">mRNA splicing</keyword>
<dbReference type="SUPFAM" id="SSF54928">
    <property type="entry name" value="RNA-binding domain, RBD"/>
    <property type="match status" value="1"/>
</dbReference>
<dbReference type="GO" id="GO:0008380">
    <property type="term" value="P:RNA splicing"/>
    <property type="evidence" value="ECO:0007669"/>
    <property type="project" value="UniProtKB-KW"/>
</dbReference>
<evidence type="ECO:0000313" key="6">
    <source>
        <dbReference type="EMBL" id="KAK7360346.1"/>
    </source>
</evidence>
<feature type="domain" description="RRM" evidence="5">
    <location>
        <begin position="43"/>
        <end position="121"/>
    </location>
</feature>
<evidence type="ECO:0000256" key="2">
    <source>
        <dbReference type="ARBA" id="ARBA00022884"/>
    </source>
</evidence>
<dbReference type="Proteomes" id="UP001367508">
    <property type="component" value="Unassembled WGS sequence"/>
</dbReference>
<dbReference type="InterPro" id="IPR000504">
    <property type="entry name" value="RRM_dom"/>
</dbReference>
<keyword evidence="7" id="KW-1185">Reference proteome</keyword>
<keyword evidence="1" id="KW-0507">mRNA processing</keyword>
<keyword evidence="2 4" id="KW-0694">RNA-binding</keyword>
<dbReference type="SMART" id="SM00360">
    <property type="entry name" value="RRM"/>
    <property type="match status" value="1"/>
</dbReference>
<gene>
    <name evidence="6" type="ORF">VNO77_02332</name>
</gene>
<organism evidence="6 7">
    <name type="scientific">Canavalia gladiata</name>
    <name type="common">Sword bean</name>
    <name type="synonym">Dolichos gladiatus</name>
    <dbReference type="NCBI Taxonomy" id="3824"/>
    <lineage>
        <taxon>Eukaryota</taxon>
        <taxon>Viridiplantae</taxon>
        <taxon>Streptophyta</taxon>
        <taxon>Embryophyta</taxon>
        <taxon>Tracheophyta</taxon>
        <taxon>Spermatophyta</taxon>
        <taxon>Magnoliopsida</taxon>
        <taxon>eudicotyledons</taxon>
        <taxon>Gunneridae</taxon>
        <taxon>Pentapetalae</taxon>
        <taxon>rosids</taxon>
        <taxon>fabids</taxon>
        <taxon>Fabales</taxon>
        <taxon>Fabaceae</taxon>
        <taxon>Papilionoideae</taxon>
        <taxon>50 kb inversion clade</taxon>
        <taxon>NPAAA clade</taxon>
        <taxon>indigoferoid/millettioid clade</taxon>
        <taxon>Phaseoleae</taxon>
        <taxon>Canavalia</taxon>
    </lineage>
</organism>
<comment type="caution">
    <text evidence="6">The sequence shown here is derived from an EMBL/GenBank/DDBJ whole genome shotgun (WGS) entry which is preliminary data.</text>
</comment>
<dbReference type="EMBL" id="JAYMYQ010000001">
    <property type="protein sequence ID" value="KAK7360346.1"/>
    <property type="molecule type" value="Genomic_DNA"/>
</dbReference>
<dbReference type="PROSITE" id="PS50102">
    <property type="entry name" value="RRM"/>
    <property type="match status" value="1"/>
</dbReference>
<name>A0AAN9MTK2_CANGL</name>
<reference evidence="6 7" key="1">
    <citation type="submission" date="2024-01" db="EMBL/GenBank/DDBJ databases">
        <title>The genomes of 5 underutilized Papilionoideae crops provide insights into root nodulation and disease resistanc.</title>
        <authorList>
            <person name="Jiang F."/>
        </authorList>
    </citation>
    <scope>NUCLEOTIDE SEQUENCE [LARGE SCALE GENOMIC DNA]</scope>
    <source>
        <strain evidence="6">LVBAO_FW01</strain>
        <tissue evidence="6">Leaves</tissue>
    </source>
</reference>
<dbReference type="PANTHER" id="PTHR23139">
    <property type="entry name" value="RNA-BINDING PROTEIN"/>
    <property type="match status" value="1"/>
</dbReference>